<sequence>MNEASALHSTINPKAIHVIKVCDFFDGNETTNKTLVEQVKFFEIFNKSGAKIAMNNARAVWNGQSGTRSQSSIAGKWGFKYEMEGAKGFACVTSVVRVGKNAPLFEEGVSKPLAAGLCFMAEAPQDRIDTYIAEIKKNVDADTYVMWVPKEGGKRIAWKNGVTMELPLFPAPRIELEAAKKAAEEAKKTADASK</sequence>
<keyword evidence="2" id="KW-1185">Reference proteome</keyword>
<dbReference type="AlphaFoldDB" id="A0A7H9BIS2"/>
<reference evidence="1 2" key="1">
    <citation type="submission" date="2020-07" db="EMBL/GenBank/DDBJ databases">
        <title>Complete genome sequence of Chitinibacter sp. 2T18.</title>
        <authorList>
            <person name="Bae J.-W."/>
            <person name="Choi J.-W."/>
        </authorList>
    </citation>
    <scope>NUCLEOTIDE SEQUENCE [LARGE SCALE GENOMIC DNA]</scope>
    <source>
        <strain evidence="1 2">2T18</strain>
    </source>
</reference>
<name>A0A7H9BIS2_9NEIS</name>
<gene>
    <name evidence="1" type="ORF">HQ393_10035</name>
</gene>
<accession>A0A7H9BIS2</accession>
<dbReference type="EMBL" id="CP058627">
    <property type="protein sequence ID" value="QLG88553.1"/>
    <property type="molecule type" value="Genomic_DNA"/>
</dbReference>
<evidence type="ECO:0000313" key="1">
    <source>
        <dbReference type="EMBL" id="QLG88553.1"/>
    </source>
</evidence>
<organism evidence="1 2">
    <name type="scientific">Chitinibacter bivalviorum</name>
    <dbReference type="NCBI Taxonomy" id="2739434"/>
    <lineage>
        <taxon>Bacteria</taxon>
        <taxon>Pseudomonadati</taxon>
        <taxon>Pseudomonadota</taxon>
        <taxon>Betaproteobacteria</taxon>
        <taxon>Neisseriales</taxon>
        <taxon>Chitinibacteraceae</taxon>
        <taxon>Chitinibacter</taxon>
    </lineage>
</organism>
<dbReference type="KEGG" id="chiz:HQ393_10035"/>
<protein>
    <submittedName>
        <fullName evidence="1">Uncharacterized protein</fullName>
    </submittedName>
</protein>
<evidence type="ECO:0000313" key="2">
    <source>
        <dbReference type="Proteomes" id="UP000509597"/>
    </source>
</evidence>
<dbReference type="Proteomes" id="UP000509597">
    <property type="component" value="Chromosome"/>
</dbReference>
<proteinExistence type="predicted"/>
<dbReference type="RefSeq" id="WP_179355066.1">
    <property type="nucleotide sequence ID" value="NZ_CP058627.1"/>
</dbReference>